<evidence type="ECO:0000256" key="2">
    <source>
        <dbReference type="SAM" id="Phobius"/>
    </source>
</evidence>
<evidence type="ECO:0000313" key="4">
    <source>
        <dbReference type="Proteomes" id="UP001462961"/>
    </source>
</evidence>
<dbReference type="RefSeq" id="WP_012406546.1">
    <property type="nucleotide sequence ID" value="NZ_JAKUCO010000110.1"/>
</dbReference>
<feature type="region of interest" description="Disordered" evidence="1">
    <location>
        <begin position="56"/>
        <end position="78"/>
    </location>
</feature>
<dbReference type="EMBL" id="JAYLVJ010000076">
    <property type="protein sequence ID" value="MEO1759390.1"/>
    <property type="molecule type" value="Genomic_DNA"/>
</dbReference>
<keyword evidence="2" id="KW-0812">Transmembrane</keyword>
<comment type="caution">
    <text evidence="3">The sequence shown here is derived from an EMBL/GenBank/DDBJ whole genome shotgun (WGS) entry which is preliminary data.</text>
</comment>
<evidence type="ECO:0000313" key="3">
    <source>
        <dbReference type="EMBL" id="MEO1759390.1"/>
    </source>
</evidence>
<keyword evidence="2" id="KW-1133">Transmembrane helix</keyword>
<dbReference type="Proteomes" id="UP001462961">
    <property type="component" value="Unassembled WGS sequence"/>
</dbReference>
<proteinExistence type="predicted"/>
<name>A0ABV0E7K4_9BURK</name>
<gene>
    <name evidence="3" type="ORF">VOI32_36485</name>
</gene>
<keyword evidence="2" id="KW-0472">Membrane</keyword>
<evidence type="ECO:0000256" key="1">
    <source>
        <dbReference type="SAM" id="MobiDB-lite"/>
    </source>
</evidence>
<protein>
    <submittedName>
        <fullName evidence="3">Uncharacterized protein</fullName>
    </submittedName>
</protein>
<organism evidence="3 4">
    <name type="scientific">Paraburkholderia caribensis</name>
    <dbReference type="NCBI Taxonomy" id="75105"/>
    <lineage>
        <taxon>Bacteria</taxon>
        <taxon>Pseudomonadati</taxon>
        <taxon>Pseudomonadota</taxon>
        <taxon>Betaproteobacteria</taxon>
        <taxon>Burkholderiales</taxon>
        <taxon>Burkholderiaceae</taxon>
        <taxon>Paraburkholderia</taxon>
    </lineage>
</organism>
<accession>A0ABV0E7K4</accession>
<reference evidence="3 4" key="1">
    <citation type="submission" date="2024-01" db="EMBL/GenBank/DDBJ databases">
        <title>The diversity of rhizobia nodulating Mimosa spp. in eleven states of Brazil covering several biomes is determined by host plant, location, and edaphic factors.</title>
        <authorList>
            <person name="Rouws L."/>
            <person name="Barauna A."/>
            <person name="Beukes C."/>
            <person name="De Faria S.M."/>
            <person name="Gross E."/>
            <person name="Dos Reis Junior F.B."/>
            <person name="Simon M."/>
            <person name="Maluk M."/>
            <person name="Odee D.W."/>
            <person name="Kenicer G."/>
            <person name="Young J.P.W."/>
            <person name="Reis V.M."/>
            <person name="Zilli J."/>
            <person name="James E.K."/>
        </authorList>
    </citation>
    <scope>NUCLEOTIDE SEQUENCE [LARGE SCALE GENOMIC DNA]</scope>
    <source>
        <strain evidence="3 4">JHI1651</strain>
    </source>
</reference>
<keyword evidence="4" id="KW-1185">Reference proteome</keyword>
<sequence length="114" mass="13147">MSRRTPTHQTDVSRRLPLPELSDEAAYMMQFFIEDLYLWFSRAYATQIRRYRERGTPVRNNRRIGRPTSRSETTAGASSPPFYLAPSTSFILIIAPSIYVLTLTLPWASFVQDA</sequence>
<feature type="compositionally biased region" description="Polar residues" evidence="1">
    <location>
        <begin position="68"/>
        <end position="77"/>
    </location>
</feature>
<feature type="transmembrane region" description="Helical" evidence="2">
    <location>
        <begin position="90"/>
        <end position="110"/>
    </location>
</feature>